<feature type="domain" description="NFD4 C-terminal" evidence="8">
    <location>
        <begin position="344"/>
        <end position="557"/>
    </location>
</feature>
<evidence type="ECO:0000313" key="10">
    <source>
        <dbReference type="Proteomes" id="UP000583929"/>
    </source>
</evidence>
<keyword evidence="3 6" id="KW-1133">Transmembrane helix</keyword>
<evidence type="ECO:0000256" key="2">
    <source>
        <dbReference type="ARBA" id="ARBA00022692"/>
    </source>
</evidence>
<feature type="transmembrane region" description="Helical" evidence="6">
    <location>
        <begin position="257"/>
        <end position="276"/>
    </location>
</feature>
<feature type="domain" description="Nodulin-like" evidence="7">
    <location>
        <begin position="824"/>
        <end position="1054"/>
    </location>
</feature>
<protein>
    <recommendedName>
        <fullName evidence="11">Nodulin-like domain-containing protein</fullName>
    </recommendedName>
</protein>
<feature type="region of interest" description="Disordered" evidence="5">
    <location>
        <begin position="670"/>
        <end position="744"/>
    </location>
</feature>
<feature type="transmembrane region" description="Helical" evidence="6">
    <location>
        <begin position="1735"/>
        <end position="1757"/>
    </location>
</feature>
<dbReference type="Pfam" id="PF23262">
    <property type="entry name" value="NFD4_C"/>
    <property type="match status" value="3"/>
</dbReference>
<dbReference type="InterPro" id="IPR056555">
    <property type="entry name" value="NFD4_C"/>
</dbReference>
<feature type="transmembrane region" description="Helical" evidence="6">
    <location>
        <begin position="1223"/>
        <end position="1241"/>
    </location>
</feature>
<comment type="caution">
    <text evidence="9">The sequence shown here is derived from an EMBL/GenBank/DDBJ whole genome shotgun (WGS) entry which is preliminary data.</text>
</comment>
<feature type="transmembrane region" description="Helical" evidence="6">
    <location>
        <begin position="1036"/>
        <end position="1055"/>
    </location>
</feature>
<feature type="transmembrane region" description="Helical" evidence="6">
    <location>
        <begin position="341"/>
        <end position="365"/>
    </location>
</feature>
<feature type="transmembrane region" description="Helical" evidence="6">
    <location>
        <begin position="190"/>
        <end position="207"/>
    </location>
</feature>
<feature type="transmembrane region" description="Helical" evidence="6">
    <location>
        <begin position="1529"/>
        <end position="1549"/>
    </location>
</feature>
<feature type="compositionally biased region" description="Low complexity" evidence="5">
    <location>
        <begin position="720"/>
        <end position="733"/>
    </location>
</feature>
<evidence type="ECO:0000256" key="6">
    <source>
        <dbReference type="SAM" id="Phobius"/>
    </source>
</evidence>
<feature type="transmembrane region" description="Helical" evidence="6">
    <location>
        <begin position="970"/>
        <end position="992"/>
    </location>
</feature>
<keyword evidence="2 6" id="KW-0812">Transmembrane</keyword>
<feature type="transmembrane region" description="Helical" evidence="6">
    <location>
        <begin position="530"/>
        <end position="551"/>
    </location>
</feature>
<proteinExistence type="predicted"/>
<evidence type="ECO:0000259" key="7">
    <source>
        <dbReference type="Pfam" id="PF06813"/>
    </source>
</evidence>
<feature type="transmembrane region" description="Helical" evidence="6">
    <location>
        <begin position="941"/>
        <end position="964"/>
    </location>
</feature>
<dbReference type="InterPro" id="IPR010658">
    <property type="entry name" value="Nodulin-like"/>
</dbReference>
<feature type="transmembrane region" description="Helical" evidence="6">
    <location>
        <begin position="1493"/>
        <end position="1517"/>
    </location>
</feature>
<dbReference type="EMBL" id="JAATIQ010000020">
    <property type="protein sequence ID" value="KAF4400002.1"/>
    <property type="molecule type" value="Genomic_DNA"/>
</dbReference>
<feature type="domain" description="Nodulin-like" evidence="7">
    <location>
        <begin position="1390"/>
        <end position="1480"/>
    </location>
</feature>
<dbReference type="InterPro" id="IPR036259">
    <property type="entry name" value="MFS_trans_sf"/>
</dbReference>
<feature type="transmembrane region" description="Helical" evidence="6">
    <location>
        <begin position="417"/>
        <end position="435"/>
    </location>
</feature>
<feature type="transmembrane region" description="Helical" evidence="6">
    <location>
        <begin position="1312"/>
        <end position="1336"/>
    </location>
</feature>
<feature type="transmembrane region" description="Helical" evidence="6">
    <location>
        <begin position="31"/>
        <end position="55"/>
    </location>
</feature>
<feature type="transmembrane region" description="Helical" evidence="6">
    <location>
        <begin position="1253"/>
        <end position="1272"/>
    </location>
</feature>
<accession>A0A7J6HXL6</accession>
<keyword evidence="4 6" id="KW-0472">Membrane</keyword>
<feature type="transmembrane region" description="Helical" evidence="6">
    <location>
        <begin position="228"/>
        <end position="245"/>
    </location>
</feature>
<organism evidence="9 10">
    <name type="scientific">Cannabis sativa</name>
    <name type="common">Hemp</name>
    <name type="synonym">Marijuana</name>
    <dbReference type="NCBI Taxonomy" id="3483"/>
    <lineage>
        <taxon>Eukaryota</taxon>
        <taxon>Viridiplantae</taxon>
        <taxon>Streptophyta</taxon>
        <taxon>Embryophyta</taxon>
        <taxon>Tracheophyta</taxon>
        <taxon>Spermatophyta</taxon>
        <taxon>Magnoliopsida</taxon>
        <taxon>eudicotyledons</taxon>
        <taxon>Gunneridae</taxon>
        <taxon>Pentapetalae</taxon>
        <taxon>rosids</taxon>
        <taxon>fabids</taxon>
        <taxon>Rosales</taxon>
        <taxon>Cannabaceae</taxon>
        <taxon>Cannabis</taxon>
    </lineage>
</organism>
<feature type="transmembrane region" description="Helical" evidence="6">
    <location>
        <begin position="1824"/>
        <end position="1845"/>
    </location>
</feature>
<name>A0A7J6HXL6_CANSA</name>
<evidence type="ECO:0000313" key="9">
    <source>
        <dbReference type="EMBL" id="KAF4400002.1"/>
    </source>
</evidence>
<feature type="transmembrane region" description="Helical" evidence="6">
    <location>
        <begin position="1676"/>
        <end position="1698"/>
    </location>
</feature>
<keyword evidence="10" id="KW-1185">Reference proteome</keyword>
<feature type="transmembrane region" description="Helical" evidence="6">
    <location>
        <begin position="1769"/>
        <end position="1793"/>
    </location>
</feature>
<feature type="transmembrane region" description="Helical" evidence="6">
    <location>
        <begin position="161"/>
        <end position="184"/>
    </location>
</feature>
<feature type="non-terminal residue" evidence="9">
    <location>
        <position position="1"/>
    </location>
</feature>
<dbReference type="Gene3D" id="1.20.1250.20">
    <property type="entry name" value="MFS general substrate transporter like domains"/>
    <property type="match status" value="3"/>
</dbReference>
<reference evidence="9 10" key="1">
    <citation type="journal article" date="2020" name="bioRxiv">
        <title>Sequence and annotation of 42 cannabis genomes reveals extensive copy number variation in cannabinoid synthesis and pathogen resistance genes.</title>
        <authorList>
            <person name="Mckernan K.J."/>
            <person name="Helbert Y."/>
            <person name="Kane L.T."/>
            <person name="Ebling H."/>
            <person name="Zhang L."/>
            <person name="Liu B."/>
            <person name="Eaton Z."/>
            <person name="Mclaughlin S."/>
            <person name="Kingan S."/>
            <person name="Baybayan P."/>
            <person name="Concepcion G."/>
            <person name="Jordan M."/>
            <person name="Riva A."/>
            <person name="Barbazuk W."/>
            <person name="Harkins T."/>
        </authorList>
    </citation>
    <scope>NUCLEOTIDE SEQUENCE [LARGE SCALE GENOMIC DNA]</scope>
    <source>
        <strain evidence="10">cv. Jamaican Lion 4</strain>
        <tissue evidence="9">Leaf</tissue>
    </source>
</reference>
<sequence>MDVARSGNGGGGGGGWATTKGLTLQVLNGRWFMVFASLLIMSAAGATYMFGLYSTDIKDVLGYDQTTLNLLSFFKDVGSNVGILAGLINEVTPPWVVLAVGGVLNFFGYFMVWMAVTKRIPTPKVWHMCAYICIGANSQSFANTGSLVTVVKNFPESRGAVLGLLKGYVGLSGAIITQLFHAFYFDDTKALILLIGWLPAAISFAFLRTIRYMKVIKQPNELKVFYNFLYISLGLAGFLMVMIIIQNKVTFNRPEFGASAGMVIFLLILPVAIVLLEEYKLFKSNKLEFTRIEENHSSVTLDPVPVSEPEPETKPEPTEVSCWKTAFQPPNRGEDYTILQALFSVDMLILFVACISGVGGTLTAIDNLGQIGSSLGYPKRSISTFVSLVSIWNYLGRVVAGFASEFFLTRYKFPRPLLLTLIILISCVGHLLIAFDVPNGLYFASIIIGFCFGAQWPLLFAIISELFGLKYYSTLYNFGSVASPIGLYALNVRLTGHLYDKEARKQMVASGITRKVGEALNCNGVKCFQLSFLIITAATFLGSLVSLVLVIRTRQFYKSDIYKKFRDAAKANETEMALAEYGIKPSSTNGTNGTATVINGKSTFSGSVSPSSFSAPTTFISFFNHVQMARTRRPPIAAPSDVDNSTVPVVPPPSDPPVSVVDHVTVDSTTAPVVHPPPAAPMEHARTGSRPRSTVIDDSTTVPAVSPHVQEPASPPPTAPVSSPSQHVRAASAIPPPPINSSRNKKMRPFCTHCQKPGHLKEKCYVLHGFPPGYFDKRKSDSTQRSTSDRGSQVKGPAAHQASASPSRLLRLLILTECKKLRRAGATYMFGLYSSEIKKVLGYDQTTITLLSFFKDLGGNFGVLSGLLNEVTPPWVVLLVGAILNLFGYVMIWLSVAKKIPTPKVWQMCLYICIGANSQSFANTGSLVTVVKNFPESRGAVLGLLKGYVGLSGAIITQLFHAFYFDDTKALILLIGWLPTAISLIFLPTIRYMKIIPQPNQLRVFYNLLYISLGLAGFLMVMIILQKKLVFTRPEFGASAGMVIFLLFLPLALVIQEEFKLWKSKNVIDVNNIEAAKIENKLNNPTKNDSVSEPAKPFESQPSCWRTAFKKPERGDDFTILQAVFSIDMLILFISYICGVGGTLTAIDNLGQIGTSLGYPKQSISTFISLVSIWNYLGRVFAGFFSEYVLTRYKFPRPIMLTSILLLSCVGHLLIAFNVKNGLYLATVIIGFCFGAKWPLLYAIISELFGLKYYATLHNFGAVASPIGLYILNVRVTGHLYDKEALRQLAAKGVERQEHQQLVCNGMKCFQLSFIIIAAATLFGTFVSMILVIRTYKFYKSDIYKKFREVAKANEAEMALAENDQSSSSSTGVNSEFNMKSLVVQVITGRWLMAFASILLMATAGASYMFALYSNDIKTVLGYDQTTLNLVSFSKDIGANIGILSGLINEVTPPWVVLSIGAVLNFFGHFMIWLALAAVIAQLYRALYGDDTLFFTLFVAWLPTALSFAFIRTIRIIKTVNRPRNEAKVFYKFLYLSMCLAGILFIIIILEKTFSFNKTEYGLSAAGVLFLLFLPIIVVFREEDKILKSKLVSQHDDTFVVSPPRRLTPRKEVVSWWKDSFKPPEIGEDYTILQALFSIEMITLLLATVCGLGGSMTMMDNLGQIGTSFGYPLKKITNFVSLTSIWNYLGQITVGILSEFLITKYKFPRTLFLTMLLLLSSVGYLLVAFNVPNGLYVASIVVGFCFGAFWPLIFTIISELFGLKYFSTLYNFGGMTSPIGLYLLNVRVTGYYYDKEARKQMAASGVVRKPGEALNCLGGECFKLSFIIITVVTVFGAVVSLILVARTRKFYQGDIYKKFRVETMSEDYKKSLEYVAGVGVELGRTDHTSKAEVVENKE</sequence>
<dbReference type="SUPFAM" id="SSF103473">
    <property type="entry name" value="MFS general substrate transporter"/>
    <property type="match status" value="3"/>
</dbReference>
<feature type="transmembrane region" description="Helical" evidence="6">
    <location>
        <begin position="94"/>
        <end position="116"/>
    </location>
</feature>
<feature type="domain" description="NFD4 C-terminal" evidence="8">
    <location>
        <begin position="1126"/>
        <end position="1339"/>
    </location>
</feature>
<evidence type="ECO:0000256" key="3">
    <source>
        <dbReference type="ARBA" id="ARBA00022989"/>
    </source>
</evidence>
<feature type="transmembrane region" description="Helical" evidence="6">
    <location>
        <begin position="874"/>
        <end position="894"/>
    </location>
</feature>
<feature type="domain" description="NFD4 C-terminal" evidence="8">
    <location>
        <begin position="1654"/>
        <end position="1851"/>
    </location>
</feature>
<comment type="subcellular location">
    <subcellularLocation>
        <location evidence="1">Membrane</location>
        <topology evidence="1">Multi-pass membrane protein</topology>
    </subcellularLocation>
</comment>
<dbReference type="CDD" id="cd17354">
    <property type="entry name" value="MFS_Mch1p_like"/>
    <property type="match status" value="2"/>
</dbReference>
<feature type="transmembrane region" description="Helical" evidence="6">
    <location>
        <begin position="1455"/>
        <end position="1481"/>
    </location>
</feature>
<feature type="region of interest" description="Disordered" evidence="5">
    <location>
        <begin position="776"/>
        <end position="803"/>
    </location>
</feature>
<dbReference type="PANTHER" id="PTHR21576:SF84">
    <property type="entry name" value="FAMILY PROTEIN, PUTATIVE, EXPRESSED-RELATED"/>
    <property type="match status" value="1"/>
</dbReference>
<dbReference type="GO" id="GO:0016020">
    <property type="term" value="C:membrane"/>
    <property type="evidence" value="ECO:0007669"/>
    <property type="project" value="UniProtKB-SubCell"/>
</dbReference>
<evidence type="ECO:0000256" key="4">
    <source>
        <dbReference type="ARBA" id="ARBA00023136"/>
    </source>
</evidence>
<gene>
    <name evidence="9" type="ORF">G4B88_021216</name>
</gene>
<dbReference type="Pfam" id="PF06813">
    <property type="entry name" value="Nodulin-like"/>
    <property type="match status" value="3"/>
</dbReference>
<evidence type="ECO:0000256" key="1">
    <source>
        <dbReference type="ARBA" id="ARBA00004141"/>
    </source>
</evidence>
<dbReference type="Proteomes" id="UP000583929">
    <property type="component" value="Unassembled WGS sequence"/>
</dbReference>
<dbReference type="PANTHER" id="PTHR21576">
    <property type="entry name" value="UNCHARACTERIZED NODULIN-LIKE PROTEIN"/>
    <property type="match status" value="1"/>
</dbReference>
<feature type="transmembrane region" description="Helical" evidence="6">
    <location>
        <begin position="475"/>
        <end position="494"/>
    </location>
</feature>
<feature type="transmembrane region" description="Helical" evidence="6">
    <location>
        <begin position="441"/>
        <end position="463"/>
    </location>
</feature>
<feature type="domain" description="Nodulin-like" evidence="7">
    <location>
        <begin position="30"/>
        <end position="274"/>
    </location>
</feature>
<feature type="transmembrane region" description="Helical" evidence="6">
    <location>
        <begin position="1561"/>
        <end position="1580"/>
    </location>
</feature>
<evidence type="ECO:0008006" key="11">
    <source>
        <dbReference type="Google" id="ProtNLM"/>
    </source>
</evidence>
<feature type="compositionally biased region" description="Polar residues" evidence="5">
    <location>
        <begin position="690"/>
        <end position="703"/>
    </location>
</feature>
<evidence type="ECO:0000259" key="8">
    <source>
        <dbReference type="Pfam" id="PF23262"/>
    </source>
</evidence>
<feature type="transmembrane region" description="Helical" evidence="6">
    <location>
        <begin position="1632"/>
        <end position="1656"/>
    </location>
</feature>
<evidence type="ECO:0000256" key="5">
    <source>
        <dbReference type="SAM" id="MobiDB-lite"/>
    </source>
</evidence>
<feature type="transmembrane region" description="Helical" evidence="6">
    <location>
        <begin position="1120"/>
        <end position="1147"/>
    </location>
</feature>
<feature type="transmembrane region" description="Helical" evidence="6">
    <location>
        <begin position="1004"/>
        <end position="1024"/>
    </location>
</feature>
<feature type="transmembrane region" description="Helical" evidence="6">
    <location>
        <begin position="1391"/>
        <end position="1410"/>
    </location>
</feature>
<feature type="transmembrane region" description="Helical" evidence="6">
    <location>
        <begin position="1167"/>
        <end position="1186"/>
    </location>
</feature>
<feature type="transmembrane region" description="Helical" evidence="6">
    <location>
        <begin position="1198"/>
        <end position="1217"/>
    </location>
</feature>
<feature type="transmembrane region" description="Helical" evidence="6">
    <location>
        <begin position="1710"/>
        <end position="1729"/>
    </location>
</feature>